<dbReference type="PANTHER" id="PTHR45711:SF6">
    <property type="entry name" value="CHLORIDE CHANNEL PROTEIN"/>
    <property type="match status" value="1"/>
</dbReference>
<gene>
    <name evidence="12" type="ORF">IWQ62_001912</name>
</gene>
<feature type="transmembrane region" description="Helical" evidence="9">
    <location>
        <begin position="581"/>
        <end position="602"/>
    </location>
</feature>
<dbReference type="PROSITE" id="PS51371">
    <property type="entry name" value="CBS"/>
    <property type="match status" value="2"/>
</dbReference>
<dbReference type="PANTHER" id="PTHR45711">
    <property type="entry name" value="CHLORIDE CHANNEL PROTEIN"/>
    <property type="match status" value="1"/>
</dbReference>
<dbReference type="InterPro" id="IPR046342">
    <property type="entry name" value="CBS_dom_sf"/>
</dbReference>
<accession>A0A9W8AV11</accession>
<feature type="region of interest" description="Disordered" evidence="10">
    <location>
        <begin position="1"/>
        <end position="37"/>
    </location>
</feature>
<feature type="transmembrane region" description="Helical" evidence="9">
    <location>
        <begin position="502"/>
        <end position="521"/>
    </location>
</feature>
<dbReference type="InterPro" id="IPR014743">
    <property type="entry name" value="Cl-channel_core"/>
</dbReference>
<feature type="region of interest" description="Disordered" evidence="10">
    <location>
        <begin position="62"/>
        <end position="114"/>
    </location>
</feature>
<dbReference type="GO" id="GO:0005247">
    <property type="term" value="F:voltage-gated chloride channel activity"/>
    <property type="evidence" value="ECO:0007669"/>
    <property type="project" value="TreeGrafter"/>
</dbReference>
<comment type="similarity">
    <text evidence="9">Belongs to the chloride channel (TC 2.A.49) family.</text>
</comment>
<dbReference type="CDD" id="cd04591">
    <property type="entry name" value="CBS_pair_voltage-gated_CLC_euk_bac"/>
    <property type="match status" value="1"/>
</dbReference>
<feature type="transmembrane region" description="Helical" evidence="9">
    <location>
        <begin position="461"/>
        <end position="482"/>
    </location>
</feature>
<keyword evidence="5 9" id="KW-0406">Ion transport</keyword>
<evidence type="ECO:0000256" key="4">
    <source>
        <dbReference type="ARBA" id="ARBA00022989"/>
    </source>
</evidence>
<protein>
    <recommendedName>
        <fullName evidence="9">Chloride channel protein</fullName>
    </recommendedName>
</protein>
<dbReference type="OrthoDB" id="44789at2759"/>
<evidence type="ECO:0000256" key="1">
    <source>
        <dbReference type="ARBA" id="ARBA00004141"/>
    </source>
</evidence>
<keyword evidence="13" id="KW-1185">Reference proteome</keyword>
<dbReference type="GO" id="GO:0005769">
    <property type="term" value="C:early endosome"/>
    <property type="evidence" value="ECO:0007669"/>
    <property type="project" value="TreeGrafter"/>
</dbReference>
<evidence type="ECO:0000256" key="2">
    <source>
        <dbReference type="ARBA" id="ARBA00022448"/>
    </source>
</evidence>
<keyword evidence="3 9" id="KW-0812">Transmembrane</keyword>
<feature type="transmembrane region" description="Helical" evidence="9">
    <location>
        <begin position="423"/>
        <end position="440"/>
    </location>
</feature>
<dbReference type="SUPFAM" id="SSF81340">
    <property type="entry name" value="Clc chloride channel"/>
    <property type="match status" value="1"/>
</dbReference>
<keyword evidence="6 9" id="KW-0472">Membrane</keyword>
<dbReference type="AlphaFoldDB" id="A0A9W8AV11"/>
<evidence type="ECO:0000256" key="3">
    <source>
        <dbReference type="ARBA" id="ARBA00022692"/>
    </source>
</evidence>
<dbReference type="CDD" id="cd03684">
    <property type="entry name" value="ClC_3_like"/>
    <property type="match status" value="1"/>
</dbReference>
<dbReference type="SUPFAM" id="SSF54631">
    <property type="entry name" value="CBS-domain pair"/>
    <property type="match status" value="1"/>
</dbReference>
<dbReference type="Gene3D" id="1.10.3080.10">
    <property type="entry name" value="Clc chloride channel"/>
    <property type="match status" value="1"/>
</dbReference>
<feature type="transmembrane region" description="Helical" evidence="9">
    <location>
        <begin position="387"/>
        <end position="411"/>
    </location>
</feature>
<feature type="transmembrane region" description="Helical" evidence="9">
    <location>
        <begin position="331"/>
        <end position="353"/>
    </location>
</feature>
<comment type="caution">
    <text evidence="12">The sequence shown here is derived from an EMBL/GenBank/DDBJ whole genome shotgun (WGS) entry which is preliminary data.</text>
</comment>
<feature type="compositionally biased region" description="Polar residues" evidence="10">
    <location>
        <begin position="11"/>
        <end position="20"/>
    </location>
</feature>
<evidence type="ECO:0000256" key="9">
    <source>
        <dbReference type="RuleBase" id="RU361221"/>
    </source>
</evidence>
<feature type="domain" description="CBS" evidence="11">
    <location>
        <begin position="809"/>
        <end position="866"/>
    </location>
</feature>
<feature type="domain" description="CBS" evidence="11">
    <location>
        <begin position="712"/>
        <end position="775"/>
    </location>
</feature>
<dbReference type="Proteomes" id="UP001150925">
    <property type="component" value="Unassembled WGS sequence"/>
</dbReference>
<proteinExistence type="inferred from homology"/>
<keyword evidence="8" id="KW-0129">CBS domain</keyword>
<feature type="transmembrane region" description="Helical" evidence="9">
    <location>
        <begin position="196"/>
        <end position="226"/>
    </location>
</feature>
<dbReference type="Gene3D" id="3.10.580.20">
    <property type="match status" value="1"/>
</dbReference>
<dbReference type="GO" id="GO:0005886">
    <property type="term" value="C:plasma membrane"/>
    <property type="evidence" value="ECO:0007669"/>
    <property type="project" value="TreeGrafter"/>
</dbReference>
<dbReference type="EMBL" id="JANBPY010000351">
    <property type="protein sequence ID" value="KAJ1967360.1"/>
    <property type="molecule type" value="Genomic_DNA"/>
</dbReference>
<dbReference type="InterPro" id="IPR001807">
    <property type="entry name" value="ClC"/>
</dbReference>
<dbReference type="Pfam" id="PF00654">
    <property type="entry name" value="Voltage_CLC"/>
    <property type="match status" value="1"/>
</dbReference>
<keyword evidence="4 9" id="KW-1133">Transmembrane helix</keyword>
<dbReference type="InterPro" id="IPR000644">
    <property type="entry name" value="CBS_dom"/>
</dbReference>
<feature type="transmembrane region" description="Helical" evidence="9">
    <location>
        <begin position="647"/>
        <end position="670"/>
    </location>
</feature>
<dbReference type="FunFam" id="1.10.3080.10:FF:000011">
    <property type="entry name" value="Chloride channel protein"/>
    <property type="match status" value="1"/>
</dbReference>
<evidence type="ECO:0000313" key="13">
    <source>
        <dbReference type="Proteomes" id="UP001150925"/>
    </source>
</evidence>
<dbReference type="SMART" id="SM00116">
    <property type="entry name" value="CBS"/>
    <property type="match status" value="2"/>
</dbReference>
<evidence type="ECO:0000256" key="5">
    <source>
        <dbReference type="ARBA" id="ARBA00023065"/>
    </source>
</evidence>
<feature type="transmembrane region" description="Helical" evidence="9">
    <location>
        <begin position="359"/>
        <end position="375"/>
    </location>
</feature>
<organism evidence="12 13">
    <name type="scientific">Dispira parvispora</name>
    <dbReference type="NCBI Taxonomy" id="1520584"/>
    <lineage>
        <taxon>Eukaryota</taxon>
        <taxon>Fungi</taxon>
        <taxon>Fungi incertae sedis</taxon>
        <taxon>Zoopagomycota</taxon>
        <taxon>Kickxellomycotina</taxon>
        <taxon>Dimargaritomycetes</taxon>
        <taxon>Dimargaritales</taxon>
        <taxon>Dimargaritaceae</taxon>
        <taxon>Dispira</taxon>
    </lineage>
</organism>
<reference evidence="12" key="1">
    <citation type="submission" date="2022-07" db="EMBL/GenBank/DDBJ databases">
        <title>Phylogenomic reconstructions and comparative analyses of Kickxellomycotina fungi.</title>
        <authorList>
            <person name="Reynolds N.K."/>
            <person name="Stajich J.E."/>
            <person name="Barry K."/>
            <person name="Grigoriev I.V."/>
            <person name="Crous P."/>
            <person name="Smith M.E."/>
        </authorList>
    </citation>
    <scope>NUCLEOTIDE SEQUENCE</scope>
    <source>
        <strain evidence="12">RSA 1196</strain>
    </source>
</reference>
<name>A0A9W8AV11_9FUNG</name>
<keyword evidence="7 9" id="KW-0868">Chloride</keyword>
<sequence length="911" mass="99720">MASPNAPPTSQPTEPRSSVDPNEDPLSAAISITSDEVPLISRQLTHPETNTSDDPTLYYSFKRRGTGRRGSTFTPRTHHRAISGTGPHGSRPTIVTHGPSSRDPGLPGALGGGSPQSFERGGYFPRRITGAGHTMGPFGRWLPRHLLRRRSSTQVSGTGDTSRQVVYDDFTTIDWAHDMAAAQQQQRSLEQNVHGWGVLALAFNAAQSWIVVSVVGIALGFLASFIDISYEWLSDYRQGYCKTGFYLNQRYCCWEEKSYDVCTDWVPWSTHLGLTSTVGSWMYHYLVYLISGVLLAGASSLLVVRFAPYAASSGISEIKTILSGFIIRQFLGFRTLTVKVIGVILAVASGLSIGKEGTLVHIASCCGNIVSRLFSKFRHNEAKRREILSAASAAGISVAFGAPIGGVLFSLEEVSYYFPSKTMWRSFFCAMVASVVLKFTNPFRTGKLVAFQVTYDRAWHGFELIFFILLGICGGLLGTLLIRLNLRMATYRQKPWFRTHPILEVIILAGITSLVSFPNILMRVDTVELVSNLFTECEDKGYEGICDPSAVGRTLFLLMMTACLKTLLSGVTYGVTVPAGILMPSMAIGACVGRVVGILVQLAHRYAPAAVFFQACPAEGPCVTPGVYALVGAAATLAGVTRMTVTTVVVMFELTGALIYVLPIMLAVTVSKWVGDAFGKDGIFDCLIKFNGYPYLGPKVEYGASLRAQDVMTRAQDLVVLSPTASVNTLDGLGEFLEYTDYKGFPVVKSLDTMTLLGYISRTELQFALDQANESGVYTGNTVAYFGGTQGPLEQPLATTHYVDFRPWVDQTPLTMSPMTPMHLVIEAFKQLGLRYLLITQCGQLTGLITKKDILRHLAVVRHTPGYQMPPSHVDWPARSWPERTHDTFPTTPLDVEPLWQPLFSRGPQSP</sequence>
<feature type="compositionally biased region" description="Pro residues" evidence="10">
    <location>
        <begin position="1"/>
        <end position="10"/>
    </location>
</feature>
<dbReference type="PRINTS" id="PR00762">
    <property type="entry name" value="CLCHANNEL"/>
</dbReference>
<evidence type="ECO:0000256" key="8">
    <source>
        <dbReference type="PROSITE-ProRule" id="PRU00703"/>
    </source>
</evidence>
<dbReference type="GO" id="GO:0005794">
    <property type="term" value="C:Golgi apparatus"/>
    <property type="evidence" value="ECO:0007669"/>
    <property type="project" value="TreeGrafter"/>
</dbReference>
<evidence type="ECO:0000259" key="11">
    <source>
        <dbReference type="PROSITE" id="PS51371"/>
    </source>
</evidence>
<feature type="transmembrane region" description="Helical" evidence="9">
    <location>
        <begin position="285"/>
        <end position="310"/>
    </location>
</feature>
<dbReference type="Gene3D" id="3.90.1280.20">
    <property type="match status" value="1"/>
</dbReference>
<evidence type="ECO:0000256" key="6">
    <source>
        <dbReference type="ARBA" id="ARBA00023136"/>
    </source>
</evidence>
<feature type="transmembrane region" description="Helical" evidence="9">
    <location>
        <begin position="555"/>
        <end position="575"/>
    </location>
</feature>
<evidence type="ECO:0000313" key="12">
    <source>
        <dbReference type="EMBL" id="KAJ1967360.1"/>
    </source>
</evidence>
<evidence type="ECO:0000256" key="10">
    <source>
        <dbReference type="SAM" id="MobiDB-lite"/>
    </source>
</evidence>
<evidence type="ECO:0000256" key="7">
    <source>
        <dbReference type="ARBA" id="ARBA00023214"/>
    </source>
</evidence>
<comment type="subcellular location">
    <subcellularLocation>
        <location evidence="1 9">Membrane</location>
        <topology evidence="1 9">Multi-pass membrane protein</topology>
    </subcellularLocation>
</comment>
<keyword evidence="2 9" id="KW-0813">Transport</keyword>